<accession>A0A0W1JGD3</accession>
<evidence type="ECO:0000313" key="1">
    <source>
        <dbReference type="EMBL" id="KTE90555.1"/>
    </source>
</evidence>
<dbReference type="InterPro" id="IPR037079">
    <property type="entry name" value="AF2212/PG0164-like_sf"/>
</dbReference>
<dbReference type="SUPFAM" id="SSF141694">
    <property type="entry name" value="AF2212/PG0164-like"/>
    <property type="match status" value="1"/>
</dbReference>
<dbReference type="Gene3D" id="2.40.30.100">
    <property type="entry name" value="AF2212/PG0164-like"/>
    <property type="match status" value="1"/>
</dbReference>
<proteinExistence type="predicted"/>
<comment type="caution">
    <text evidence="1">The sequence shown here is derived from an EMBL/GenBank/DDBJ whole genome shotgun (WGS) entry which is preliminary data.</text>
</comment>
<dbReference type="Pfam" id="PF08922">
    <property type="entry name" value="DUF1905"/>
    <property type="match status" value="1"/>
</dbReference>
<dbReference type="OrthoDB" id="1821349at2"/>
<protein>
    <recommendedName>
        <fullName evidence="3">DUF1905 domain-containing protein</fullName>
    </recommendedName>
</protein>
<evidence type="ECO:0008006" key="3">
    <source>
        <dbReference type="Google" id="ProtNLM"/>
    </source>
</evidence>
<gene>
    <name evidence="1" type="ORF">AT727_08155</name>
</gene>
<sequence>MKRNDVMHYLFRSGCYKEGNRVFIKIPFNVWDTCGKKGNIPVKATIDDIAFECKLIPKGNGDYLLPLNKDIFSKLGSSGEYDVRFTLLEQLTRITNDSPYDKDNPIRQIESISYLKQPHNGYCGQTCLAMLAGISVDEVIKIMKSTKWQASISKVLETLDYFGFSYKKPVYTHGEKVMFPKCCIINSRGCEKSHLLVYFDGVFYDPATGVSKDYPHKTIISYIEVSTLNRT</sequence>
<dbReference type="EMBL" id="LOCK01000039">
    <property type="protein sequence ID" value="KTE90555.1"/>
    <property type="molecule type" value="Genomic_DNA"/>
</dbReference>
<dbReference type="RefSeq" id="WP_005814547.1">
    <property type="nucleotide sequence ID" value="NZ_CABKQQ010000051.1"/>
</dbReference>
<organism evidence="1 2">
    <name type="scientific">Desulfitobacterium hafniense</name>
    <name type="common">Desulfitobacterium frappieri</name>
    <dbReference type="NCBI Taxonomy" id="49338"/>
    <lineage>
        <taxon>Bacteria</taxon>
        <taxon>Bacillati</taxon>
        <taxon>Bacillota</taxon>
        <taxon>Clostridia</taxon>
        <taxon>Eubacteriales</taxon>
        <taxon>Desulfitobacteriaceae</taxon>
        <taxon>Desulfitobacterium</taxon>
    </lineage>
</organism>
<dbReference type="Proteomes" id="UP000054623">
    <property type="component" value="Unassembled WGS sequence"/>
</dbReference>
<name>A0A0W1JGD3_DESHA</name>
<dbReference type="InterPro" id="IPR015018">
    <property type="entry name" value="DUF1905"/>
</dbReference>
<dbReference type="AlphaFoldDB" id="A0A0W1JGD3"/>
<reference evidence="1 2" key="1">
    <citation type="submission" date="2015-12" db="EMBL/GenBank/DDBJ databases">
        <title>Draft Genome Sequence of Desulfitobacterium hafniense Strain DH, a Sulfate-reducing Bacterium Isolated from Paddy Soils.</title>
        <authorList>
            <person name="Bao P."/>
            <person name="Zhang X."/>
            <person name="Li G."/>
        </authorList>
    </citation>
    <scope>NUCLEOTIDE SEQUENCE [LARGE SCALE GENOMIC DNA]</scope>
    <source>
        <strain evidence="1 2">DH</strain>
    </source>
</reference>
<evidence type="ECO:0000313" key="2">
    <source>
        <dbReference type="Proteomes" id="UP000054623"/>
    </source>
</evidence>
<dbReference type="OMA" id="CCILNIR"/>